<feature type="compositionally biased region" description="Basic residues" evidence="1">
    <location>
        <begin position="26"/>
        <end position="37"/>
    </location>
</feature>
<proteinExistence type="predicted"/>
<feature type="non-terminal residue" evidence="2">
    <location>
        <position position="1"/>
    </location>
</feature>
<reference evidence="2" key="1">
    <citation type="submission" date="2020-02" db="EMBL/GenBank/DDBJ databases">
        <authorList>
            <person name="Meier V. D."/>
        </authorList>
    </citation>
    <scope>NUCLEOTIDE SEQUENCE</scope>
    <source>
        <strain evidence="2">AVDCRST_MAG30</strain>
    </source>
</reference>
<evidence type="ECO:0000256" key="1">
    <source>
        <dbReference type="SAM" id="MobiDB-lite"/>
    </source>
</evidence>
<feature type="compositionally biased region" description="Basic residues" evidence="1">
    <location>
        <begin position="65"/>
        <end position="76"/>
    </location>
</feature>
<dbReference type="AlphaFoldDB" id="A0A6J4TRZ8"/>
<dbReference type="EMBL" id="CADCVS010000492">
    <property type="protein sequence ID" value="CAA9530441.1"/>
    <property type="molecule type" value="Genomic_DNA"/>
</dbReference>
<accession>A0A6J4TRZ8</accession>
<protein>
    <submittedName>
        <fullName evidence="2">Uncharacterized protein</fullName>
    </submittedName>
</protein>
<feature type="non-terminal residue" evidence="2">
    <location>
        <position position="123"/>
    </location>
</feature>
<name>A0A6J4TRZ8_9ACTN</name>
<feature type="region of interest" description="Disordered" evidence="1">
    <location>
        <begin position="1"/>
        <end position="100"/>
    </location>
</feature>
<sequence>APRHPSRNHPAAPGAARRSARPPGPRVRRRPRPRRGRPSPGHLAPSAPALLRGAGGRLVPLLPRAHPHGARRRAAARLRPDGPRGRRPRRLPAAGAVRQGVRPAPWCRPLAVPRPAPPGGRGL</sequence>
<evidence type="ECO:0000313" key="2">
    <source>
        <dbReference type="EMBL" id="CAA9530441.1"/>
    </source>
</evidence>
<organism evidence="2">
    <name type="scientific">uncultured Solirubrobacteraceae bacterium</name>
    <dbReference type="NCBI Taxonomy" id="1162706"/>
    <lineage>
        <taxon>Bacteria</taxon>
        <taxon>Bacillati</taxon>
        <taxon>Actinomycetota</taxon>
        <taxon>Thermoleophilia</taxon>
        <taxon>Solirubrobacterales</taxon>
        <taxon>Solirubrobacteraceae</taxon>
        <taxon>environmental samples</taxon>
    </lineage>
</organism>
<gene>
    <name evidence="2" type="ORF">AVDCRST_MAG30-3726</name>
</gene>